<sequence>MPDQPWMSKSFFLTVLHSIALFSTIFRVVQRWSVSRLWWDDFLLLLPLGIDVMFLASLWTLYHRSFVLAFTLNNNDIIDSVWFGTFLWLLIIWSCRTSLALSMTRLFPPGHRSRQFSLTLTFYFVVTFILCIVTLSVACRTGNKIIFHGESCIKAGIMTTSLDLSGDILLIFVPLITFWRVRLPQTQRRLILITYSASFMTLIASISFCVSLYGSIIGNFNLGASIITMMAHIEATTSMIICNIVVITMFFYRIFRRGRDPEEVEESVEKSEETLNTHPPQSNAPTPHIDFTDPTWTSLEHSEPLNQTFEVASDPEIMRSSQLLT</sequence>
<comment type="similarity">
    <text evidence="5">Belongs to the SAT4 family.</text>
</comment>
<keyword evidence="3 7" id="KW-1133">Transmembrane helix</keyword>
<feature type="transmembrane region" description="Helical" evidence="7">
    <location>
        <begin position="42"/>
        <end position="62"/>
    </location>
</feature>
<evidence type="ECO:0000256" key="4">
    <source>
        <dbReference type="ARBA" id="ARBA00023136"/>
    </source>
</evidence>
<evidence type="ECO:0000256" key="7">
    <source>
        <dbReference type="SAM" id="Phobius"/>
    </source>
</evidence>
<dbReference type="Pfam" id="PF20684">
    <property type="entry name" value="Fung_rhodopsin"/>
    <property type="match status" value="1"/>
</dbReference>
<feature type="transmembrane region" description="Helical" evidence="7">
    <location>
        <begin position="226"/>
        <end position="252"/>
    </location>
</feature>
<keyword evidence="2 7" id="KW-0812">Transmembrane</keyword>
<feature type="transmembrane region" description="Helical" evidence="7">
    <location>
        <begin position="12"/>
        <end position="30"/>
    </location>
</feature>
<dbReference type="OrthoDB" id="3229610at2759"/>
<evidence type="ECO:0000259" key="8">
    <source>
        <dbReference type="Pfam" id="PF20684"/>
    </source>
</evidence>
<dbReference type="PANTHER" id="PTHR33048:SF19">
    <property type="entry name" value="MEMBRANE PROTEIN PTH11-LIKE, PUTATIVE (AFU_ORTHOLOGUE AFUA_1G14080)-RELATED"/>
    <property type="match status" value="1"/>
</dbReference>
<organism evidence="9 10">
    <name type="scientific">Laccaria amethystina LaAM-08-1</name>
    <dbReference type="NCBI Taxonomy" id="1095629"/>
    <lineage>
        <taxon>Eukaryota</taxon>
        <taxon>Fungi</taxon>
        <taxon>Dikarya</taxon>
        <taxon>Basidiomycota</taxon>
        <taxon>Agaricomycotina</taxon>
        <taxon>Agaricomycetes</taxon>
        <taxon>Agaricomycetidae</taxon>
        <taxon>Agaricales</taxon>
        <taxon>Agaricineae</taxon>
        <taxon>Hydnangiaceae</taxon>
        <taxon>Laccaria</taxon>
    </lineage>
</organism>
<evidence type="ECO:0000256" key="3">
    <source>
        <dbReference type="ARBA" id="ARBA00022989"/>
    </source>
</evidence>
<feature type="transmembrane region" description="Helical" evidence="7">
    <location>
        <begin position="82"/>
        <end position="104"/>
    </location>
</feature>
<feature type="transmembrane region" description="Helical" evidence="7">
    <location>
        <begin position="157"/>
        <end position="178"/>
    </location>
</feature>
<dbReference type="InterPro" id="IPR049326">
    <property type="entry name" value="Rhodopsin_dom_fungi"/>
</dbReference>
<evidence type="ECO:0000313" key="9">
    <source>
        <dbReference type="EMBL" id="KIJ90752.1"/>
    </source>
</evidence>
<evidence type="ECO:0000256" key="5">
    <source>
        <dbReference type="ARBA" id="ARBA00038359"/>
    </source>
</evidence>
<feature type="transmembrane region" description="Helical" evidence="7">
    <location>
        <begin position="190"/>
        <end position="214"/>
    </location>
</feature>
<accession>A0A0C9X2G2</accession>
<dbReference type="PANTHER" id="PTHR33048">
    <property type="entry name" value="PTH11-LIKE INTEGRAL MEMBRANE PROTEIN (AFU_ORTHOLOGUE AFUA_5G11245)"/>
    <property type="match status" value="1"/>
</dbReference>
<dbReference type="Proteomes" id="UP000054477">
    <property type="component" value="Unassembled WGS sequence"/>
</dbReference>
<comment type="subcellular location">
    <subcellularLocation>
        <location evidence="1">Membrane</location>
        <topology evidence="1">Multi-pass membrane protein</topology>
    </subcellularLocation>
</comment>
<evidence type="ECO:0000256" key="1">
    <source>
        <dbReference type="ARBA" id="ARBA00004141"/>
    </source>
</evidence>
<reference evidence="10" key="2">
    <citation type="submission" date="2015-01" db="EMBL/GenBank/DDBJ databases">
        <title>Evolutionary Origins and Diversification of the Mycorrhizal Mutualists.</title>
        <authorList>
            <consortium name="DOE Joint Genome Institute"/>
            <consortium name="Mycorrhizal Genomics Consortium"/>
            <person name="Kohler A."/>
            <person name="Kuo A."/>
            <person name="Nagy L.G."/>
            <person name="Floudas D."/>
            <person name="Copeland A."/>
            <person name="Barry K.W."/>
            <person name="Cichocki N."/>
            <person name="Veneault-Fourrey C."/>
            <person name="LaButti K."/>
            <person name="Lindquist E.A."/>
            <person name="Lipzen A."/>
            <person name="Lundell T."/>
            <person name="Morin E."/>
            <person name="Murat C."/>
            <person name="Riley R."/>
            <person name="Ohm R."/>
            <person name="Sun H."/>
            <person name="Tunlid A."/>
            <person name="Henrissat B."/>
            <person name="Grigoriev I.V."/>
            <person name="Hibbett D.S."/>
            <person name="Martin F."/>
        </authorList>
    </citation>
    <scope>NUCLEOTIDE SEQUENCE [LARGE SCALE GENOMIC DNA]</scope>
    <source>
        <strain evidence="10">LaAM-08-1</strain>
    </source>
</reference>
<keyword evidence="10" id="KW-1185">Reference proteome</keyword>
<name>A0A0C9X2G2_9AGAR</name>
<feature type="compositionally biased region" description="Polar residues" evidence="6">
    <location>
        <begin position="276"/>
        <end position="285"/>
    </location>
</feature>
<feature type="region of interest" description="Disordered" evidence="6">
    <location>
        <begin position="264"/>
        <end position="293"/>
    </location>
</feature>
<reference evidence="9 10" key="1">
    <citation type="submission" date="2014-04" db="EMBL/GenBank/DDBJ databases">
        <authorList>
            <consortium name="DOE Joint Genome Institute"/>
            <person name="Kuo A."/>
            <person name="Kohler A."/>
            <person name="Nagy L.G."/>
            <person name="Floudas D."/>
            <person name="Copeland A."/>
            <person name="Barry K.W."/>
            <person name="Cichocki N."/>
            <person name="Veneault-Fourrey C."/>
            <person name="LaButti K."/>
            <person name="Lindquist E.A."/>
            <person name="Lipzen A."/>
            <person name="Lundell T."/>
            <person name="Morin E."/>
            <person name="Murat C."/>
            <person name="Sun H."/>
            <person name="Tunlid A."/>
            <person name="Henrissat B."/>
            <person name="Grigoriev I.V."/>
            <person name="Hibbett D.S."/>
            <person name="Martin F."/>
            <person name="Nordberg H.P."/>
            <person name="Cantor M.N."/>
            <person name="Hua S.X."/>
        </authorList>
    </citation>
    <scope>NUCLEOTIDE SEQUENCE [LARGE SCALE GENOMIC DNA]</scope>
    <source>
        <strain evidence="9 10">LaAM-08-1</strain>
    </source>
</reference>
<dbReference type="EMBL" id="KN839118">
    <property type="protein sequence ID" value="KIJ90752.1"/>
    <property type="molecule type" value="Genomic_DNA"/>
</dbReference>
<dbReference type="STRING" id="1095629.A0A0C9X2G2"/>
<dbReference type="GO" id="GO:0016020">
    <property type="term" value="C:membrane"/>
    <property type="evidence" value="ECO:0007669"/>
    <property type="project" value="UniProtKB-SubCell"/>
</dbReference>
<dbReference type="InterPro" id="IPR052337">
    <property type="entry name" value="SAT4-like"/>
</dbReference>
<dbReference type="HOGENOM" id="CLU_052841_2_0_1"/>
<protein>
    <recommendedName>
        <fullName evidence="8">Rhodopsin domain-containing protein</fullName>
    </recommendedName>
</protein>
<evidence type="ECO:0000256" key="6">
    <source>
        <dbReference type="SAM" id="MobiDB-lite"/>
    </source>
</evidence>
<feature type="domain" description="Rhodopsin" evidence="8">
    <location>
        <begin position="26"/>
        <end position="249"/>
    </location>
</feature>
<keyword evidence="4 7" id="KW-0472">Membrane</keyword>
<evidence type="ECO:0000256" key="2">
    <source>
        <dbReference type="ARBA" id="ARBA00022692"/>
    </source>
</evidence>
<evidence type="ECO:0000313" key="10">
    <source>
        <dbReference type="Proteomes" id="UP000054477"/>
    </source>
</evidence>
<feature type="compositionally biased region" description="Basic and acidic residues" evidence="6">
    <location>
        <begin position="264"/>
        <end position="275"/>
    </location>
</feature>
<feature type="transmembrane region" description="Helical" evidence="7">
    <location>
        <begin position="116"/>
        <end position="137"/>
    </location>
</feature>
<gene>
    <name evidence="9" type="ORF">K443DRAFT_657898</name>
</gene>
<dbReference type="AlphaFoldDB" id="A0A0C9X2G2"/>
<proteinExistence type="inferred from homology"/>